<evidence type="ECO:0000256" key="2">
    <source>
        <dbReference type="ARBA" id="ARBA00022669"/>
    </source>
</evidence>
<dbReference type="InterPro" id="IPR011583">
    <property type="entry name" value="Chitinase_II/V-like_cat"/>
</dbReference>
<dbReference type="PROSITE" id="PS50941">
    <property type="entry name" value="CHIT_BIND_I_2"/>
    <property type="match status" value="2"/>
</dbReference>
<dbReference type="SUPFAM" id="SSF54556">
    <property type="entry name" value="Chitinase insertion domain"/>
    <property type="match status" value="1"/>
</dbReference>
<keyword evidence="4" id="KW-0146">Chitin degradation</keyword>
<keyword evidence="2 9" id="KW-0147">Chitin-binding</keyword>
<dbReference type="FunFam" id="3.10.50.10:FF:000001">
    <property type="entry name" value="Chitinase 3-like 1"/>
    <property type="match status" value="1"/>
</dbReference>
<dbReference type="InterPro" id="IPR036861">
    <property type="entry name" value="Endochitinase-like_sf"/>
</dbReference>
<feature type="domain" description="GH18" evidence="13">
    <location>
        <begin position="123"/>
        <end position="487"/>
    </location>
</feature>
<feature type="domain" description="Chitin-binding type-1" evidence="12">
    <location>
        <begin position="65"/>
        <end position="110"/>
    </location>
</feature>
<dbReference type="Gene3D" id="3.10.50.10">
    <property type="match status" value="1"/>
</dbReference>
<organism evidence="14 15">
    <name type="scientific">Rhizoctonia solani</name>
    <dbReference type="NCBI Taxonomy" id="456999"/>
    <lineage>
        <taxon>Eukaryota</taxon>
        <taxon>Fungi</taxon>
        <taxon>Dikarya</taxon>
        <taxon>Basidiomycota</taxon>
        <taxon>Agaricomycotina</taxon>
        <taxon>Agaricomycetes</taxon>
        <taxon>Cantharellales</taxon>
        <taxon>Ceratobasidiaceae</taxon>
        <taxon>Rhizoctonia</taxon>
    </lineage>
</organism>
<dbReference type="GO" id="GO:0008061">
    <property type="term" value="F:chitin binding"/>
    <property type="evidence" value="ECO:0007669"/>
    <property type="project" value="UniProtKB-UniRule"/>
</dbReference>
<dbReference type="InterPro" id="IPR001223">
    <property type="entry name" value="Glyco_hydro18_cat"/>
</dbReference>
<dbReference type="Pfam" id="PF00704">
    <property type="entry name" value="Glyco_hydro_18"/>
    <property type="match status" value="1"/>
</dbReference>
<feature type="disulfide bond" evidence="9">
    <location>
        <begin position="40"/>
        <end position="54"/>
    </location>
</feature>
<feature type="chain" id="PRO_5034233514" description="Chitinase" evidence="11">
    <location>
        <begin position="25"/>
        <end position="1128"/>
    </location>
</feature>
<sequence length="1128" mass="121915">MKLRLVAGYLALVTVASLFNSVYGDDYSCSAAKPCSNGACCGASGYCGYGPTYCGTGCQSNCTATAECGQYAAVPGTKCPLNVCCSQYGFCGTTPEFCDVGQKCQSGCGQPAKPSGKGYSASQRVIGYFESWSGTRPCDQWDPTMISATQITHLNFAFALIDSSNHITPSAPSDVSLYKQAMSLKDSNPDLKIFISVGGWAFNDPGPTQKRFSTMASSSANRATFISSCIQFMKTYGFDGVDIDWEYPVDDLRGGVPADKANLNSLLKEFRAAIDSSGVAYGLTITTPSSYYYLRHFDVAEISKWIDWFNHMTYDLHGVWDKDSKFLGPNVNSHSNLTEIDISMNLFWRNNVPSNKVALGLGFYGRSFQLASSSCTKPGCTFTGPAKAGACTGAAGVLSYSEIQAAINGTSGKRKRASANVVWDKTAAVKYAYWGDQWVSYDDGDTFKQKIDYANKLGLGGMLIWAIDQDTGNYDAINALGSTVGVQNTKLAIKANGQKNVKEIDNLQGTCRHTTCSKNPSCPSGFSAIATGSKPDKLTAQCPKGQKQLICCPSNNMPQSCRWAGDPPNCRTKGYCNSDEEEVTRDKYGSGSSMCTQGDRPLCCTPKKTEAADPLKLCKWFGTAPGCSDGFCNDPAYPVQVTTGSGLGGNGQYCAFNRKVLCCPSSNTYLDCEWVGGAACISTKCPSGKVSIASDAEGGGDICWIGTHRNYCCRKPTGPVPDKPPTQNGHWGSLTDEGCKSDGYRQWSSKLLDISGSWEEACANHPAVIKDTYFLKPTSCDKSVFGIWGKFWVPDDKCCKSSKRALSPAHFGVDERSLIPRAGCGASSGFVNPTPINPANGVVALSVFELLRSSMIRDALQVGKSQVIYLRNLTLGSKCGTMLSPRRTQLVKLDVTAFVAEYVRTTNCEPRSSTGHGLMNSWFLSDSKNVGAWLYLINATPTQCLPSNQVYAYNMGSPGAHPGDLIYWPQGQMVGTLADYTLIMVAHSHPFLRNLGYGLDPQPSEPDHIQAWRYGIPSIVVTRLGTYLAGPSRRVARSGPNDRTLTNLLDWGNPVFERQYWVVPQDQHPQYDENSYHPIAGNAAFTPVRAFYQLDEPTNGQPLMVPGFVLISPNPHNQNEQTGPGPGP</sequence>
<dbReference type="InterPro" id="IPR050314">
    <property type="entry name" value="Glycosyl_Hydrlase_18"/>
</dbReference>
<evidence type="ECO:0000259" key="13">
    <source>
        <dbReference type="PROSITE" id="PS51910"/>
    </source>
</evidence>
<feature type="signal peptide" evidence="11">
    <location>
        <begin position="1"/>
        <end position="24"/>
    </location>
</feature>
<keyword evidence="8" id="KW-0624">Polysaccharide degradation</keyword>
<dbReference type="InterPro" id="IPR001579">
    <property type="entry name" value="Glyco_hydro_18_chit_AS"/>
</dbReference>
<reference evidence="14" key="1">
    <citation type="submission" date="2021-01" db="EMBL/GenBank/DDBJ databases">
        <authorList>
            <person name="Kaushik A."/>
        </authorList>
    </citation>
    <scope>NUCLEOTIDE SEQUENCE</scope>
    <source>
        <strain evidence="14">AG1-1A</strain>
    </source>
</reference>
<dbReference type="PROSITE" id="PS01095">
    <property type="entry name" value="GH18_1"/>
    <property type="match status" value="1"/>
</dbReference>
<evidence type="ECO:0000259" key="12">
    <source>
        <dbReference type="PROSITE" id="PS50941"/>
    </source>
</evidence>
<gene>
    <name evidence="14" type="ORF">RDB_LOCUS6141</name>
</gene>
<dbReference type="CDD" id="cd00035">
    <property type="entry name" value="ChtBD1"/>
    <property type="match status" value="1"/>
</dbReference>
<keyword evidence="11" id="KW-0732">Signal</keyword>
<protein>
    <recommendedName>
        <fullName evidence="16">Chitinase</fullName>
    </recommendedName>
</protein>
<dbReference type="SUPFAM" id="SSF57016">
    <property type="entry name" value="Plant lectins/antimicrobial peptides"/>
    <property type="match status" value="2"/>
</dbReference>
<evidence type="ECO:0000256" key="10">
    <source>
        <dbReference type="RuleBase" id="RU000489"/>
    </source>
</evidence>
<feature type="disulfide bond" evidence="9">
    <location>
        <begin position="79"/>
        <end position="91"/>
    </location>
</feature>
<feature type="domain" description="Chitin-binding type-1" evidence="12">
    <location>
        <begin position="26"/>
        <end position="64"/>
    </location>
</feature>
<dbReference type="GO" id="GO:0006032">
    <property type="term" value="P:chitin catabolic process"/>
    <property type="evidence" value="ECO:0007669"/>
    <property type="project" value="UniProtKB-KW"/>
</dbReference>
<feature type="disulfide bond" evidence="9">
    <location>
        <begin position="35"/>
        <end position="47"/>
    </location>
</feature>
<keyword evidence="6" id="KW-0119">Carbohydrate metabolism</keyword>
<dbReference type="PANTHER" id="PTHR11177:SF397">
    <property type="entry name" value="CHITINASE"/>
    <property type="match status" value="1"/>
</dbReference>
<evidence type="ECO:0000256" key="5">
    <source>
        <dbReference type="ARBA" id="ARBA00023157"/>
    </source>
</evidence>
<comment type="catalytic activity">
    <reaction evidence="1">
        <text>Random endo-hydrolysis of N-acetyl-beta-D-glucosaminide (1-&gt;4)-beta-linkages in chitin and chitodextrins.</text>
        <dbReference type="EC" id="3.2.1.14"/>
    </reaction>
</comment>
<accession>A0A8H2WAG9</accession>
<evidence type="ECO:0000313" key="15">
    <source>
        <dbReference type="Proteomes" id="UP000663840"/>
    </source>
</evidence>
<dbReference type="PANTHER" id="PTHR11177">
    <property type="entry name" value="CHITINASE"/>
    <property type="match status" value="1"/>
</dbReference>
<dbReference type="InterPro" id="IPR001002">
    <property type="entry name" value="Chitin-bd_1"/>
</dbReference>
<evidence type="ECO:0000256" key="1">
    <source>
        <dbReference type="ARBA" id="ARBA00000822"/>
    </source>
</evidence>
<feature type="disulfide bond" evidence="9">
    <location>
        <begin position="84"/>
        <end position="98"/>
    </location>
</feature>
<evidence type="ECO:0000256" key="9">
    <source>
        <dbReference type="PROSITE-ProRule" id="PRU00261"/>
    </source>
</evidence>
<dbReference type="InterPro" id="IPR017853">
    <property type="entry name" value="GH"/>
</dbReference>
<dbReference type="Gene3D" id="3.20.20.80">
    <property type="entry name" value="Glycosidases"/>
    <property type="match status" value="1"/>
</dbReference>
<dbReference type="EMBL" id="CAJMWR010000111">
    <property type="protein sequence ID" value="CAE6345824.1"/>
    <property type="molecule type" value="Genomic_DNA"/>
</dbReference>
<proteinExistence type="predicted"/>
<keyword evidence="7 10" id="KW-0326">Glycosidase</keyword>
<dbReference type="SMART" id="SM00270">
    <property type="entry name" value="ChtBD1"/>
    <property type="match status" value="2"/>
</dbReference>
<dbReference type="Proteomes" id="UP000663840">
    <property type="component" value="Unassembled WGS sequence"/>
</dbReference>
<dbReference type="Gene3D" id="3.30.60.10">
    <property type="entry name" value="Endochitinase-like"/>
    <property type="match status" value="2"/>
</dbReference>
<dbReference type="SMART" id="SM00636">
    <property type="entry name" value="Glyco_18"/>
    <property type="match status" value="1"/>
</dbReference>
<dbReference type="AlphaFoldDB" id="A0A8H2WAG9"/>
<feature type="disulfide bond" evidence="9">
    <location>
        <begin position="104"/>
        <end position="108"/>
    </location>
</feature>
<feature type="disulfide bond" evidence="9">
    <location>
        <begin position="58"/>
        <end position="62"/>
    </location>
</feature>
<keyword evidence="3 10" id="KW-0378">Hydrolase</keyword>
<dbReference type="InterPro" id="IPR029070">
    <property type="entry name" value="Chitinase_insertion_sf"/>
</dbReference>
<dbReference type="PROSITE" id="PS51910">
    <property type="entry name" value="GH18_2"/>
    <property type="match status" value="1"/>
</dbReference>
<dbReference type="InterPro" id="IPR018371">
    <property type="entry name" value="Chitin-binding_1_CS"/>
</dbReference>
<dbReference type="SUPFAM" id="SSF51445">
    <property type="entry name" value="(Trans)glycosidases"/>
    <property type="match status" value="1"/>
</dbReference>
<evidence type="ECO:0000256" key="7">
    <source>
        <dbReference type="ARBA" id="ARBA00023295"/>
    </source>
</evidence>
<evidence type="ECO:0000256" key="4">
    <source>
        <dbReference type="ARBA" id="ARBA00023024"/>
    </source>
</evidence>
<evidence type="ECO:0000313" key="14">
    <source>
        <dbReference type="EMBL" id="CAE6345824.1"/>
    </source>
</evidence>
<keyword evidence="5 9" id="KW-1015">Disulfide bond</keyword>
<dbReference type="GO" id="GO:0008843">
    <property type="term" value="F:endochitinase activity"/>
    <property type="evidence" value="ECO:0007669"/>
    <property type="project" value="UniProtKB-EC"/>
</dbReference>
<dbReference type="GO" id="GO:0000272">
    <property type="term" value="P:polysaccharide catabolic process"/>
    <property type="evidence" value="ECO:0007669"/>
    <property type="project" value="UniProtKB-KW"/>
</dbReference>
<evidence type="ECO:0000256" key="8">
    <source>
        <dbReference type="ARBA" id="ARBA00023326"/>
    </source>
</evidence>
<dbReference type="Pfam" id="PF00187">
    <property type="entry name" value="Chitin_bind_1"/>
    <property type="match status" value="1"/>
</dbReference>
<evidence type="ECO:0000256" key="6">
    <source>
        <dbReference type="ARBA" id="ARBA00023277"/>
    </source>
</evidence>
<evidence type="ECO:0000256" key="3">
    <source>
        <dbReference type="ARBA" id="ARBA00022801"/>
    </source>
</evidence>
<dbReference type="PROSITE" id="PS00026">
    <property type="entry name" value="CHIT_BIND_I_1"/>
    <property type="match status" value="1"/>
</dbReference>
<comment type="caution">
    <text evidence="14">The sequence shown here is derived from an EMBL/GenBank/DDBJ whole genome shotgun (WGS) entry which is preliminary data.</text>
</comment>
<name>A0A8H2WAG9_9AGAM</name>
<comment type="caution">
    <text evidence="9">Lacks conserved residue(s) required for the propagation of feature annotation.</text>
</comment>
<evidence type="ECO:0008006" key="16">
    <source>
        <dbReference type="Google" id="ProtNLM"/>
    </source>
</evidence>
<evidence type="ECO:0000256" key="11">
    <source>
        <dbReference type="SAM" id="SignalP"/>
    </source>
</evidence>